<feature type="region of interest" description="Disordered" evidence="12">
    <location>
        <begin position="1"/>
        <end position="40"/>
    </location>
</feature>
<accession>A0A074YRB7</accession>
<dbReference type="Pfam" id="PF00096">
    <property type="entry name" value="zf-C2H2"/>
    <property type="match status" value="2"/>
</dbReference>
<feature type="region of interest" description="Disordered" evidence="12">
    <location>
        <begin position="344"/>
        <end position="505"/>
    </location>
</feature>
<evidence type="ECO:0000256" key="4">
    <source>
        <dbReference type="ARBA" id="ARBA00022723"/>
    </source>
</evidence>
<feature type="compositionally biased region" description="Basic and acidic residues" evidence="12">
    <location>
        <begin position="1"/>
        <end position="10"/>
    </location>
</feature>
<dbReference type="GeneID" id="25362806"/>
<evidence type="ECO:0000259" key="13">
    <source>
        <dbReference type="PROSITE" id="PS50157"/>
    </source>
</evidence>
<dbReference type="PANTHER" id="PTHR24388">
    <property type="entry name" value="ZINC FINGER PROTEIN"/>
    <property type="match status" value="1"/>
</dbReference>
<evidence type="ECO:0000313" key="15">
    <source>
        <dbReference type="Proteomes" id="UP000030641"/>
    </source>
</evidence>
<evidence type="ECO:0000256" key="7">
    <source>
        <dbReference type="ARBA" id="ARBA00022833"/>
    </source>
</evidence>
<keyword evidence="3" id="KW-0963">Cytoplasm</keyword>
<evidence type="ECO:0000256" key="10">
    <source>
        <dbReference type="ARBA" id="ARBA00023242"/>
    </source>
</evidence>
<dbReference type="GO" id="GO:0071277">
    <property type="term" value="P:cellular response to calcium ion"/>
    <property type="evidence" value="ECO:0007669"/>
    <property type="project" value="UniProtKB-ARBA"/>
</dbReference>
<feature type="domain" description="C2H2-type" evidence="13">
    <location>
        <begin position="510"/>
        <end position="537"/>
    </location>
</feature>
<keyword evidence="10" id="KW-0539">Nucleus</keyword>
<dbReference type="InterPro" id="IPR036236">
    <property type="entry name" value="Znf_C2H2_sf"/>
</dbReference>
<dbReference type="PROSITE" id="PS50157">
    <property type="entry name" value="ZINC_FINGER_C2H2_2"/>
    <property type="match status" value="2"/>
</dbReference>
<evidence type="ECO:0000256" key="2">
    <source>
        <dbReference type="ARBA" id="ARBA00004496"/>
    </source>
</evidence>
<dbReference type="FunFam" id="3.30.160.60:FF:000146">
    <property type="entry name" value="C2H2 type zinc finger protein"/>
    <property type="match status" value="1"/>
</dbReference>
<dbReference type="HOGENOM" id="CLU_014490_0_0_1"/>
<evidence type="ECO:0000256" key="8">
    <source>
        <dbReference type="ARBA" id="ARBA00023015"/>
    </source>
</evidence>
<dbReference type="GO" id="GO:0000981">
    <property type="term" value="F:DNA-binding transcription factor activity, RNA polymerase II-specific"/>
    <property type="evidence" value="ECO:0007669"/>
    <property type="project" value="TreeGrafter"/>
</dbReference>
<keyword evidence="8" id="KW-0805">Transcription regulation</keyword>
<feature type="domain" description="C2H2-type" evidence="13">
    <location>
        <begin position="538"/>
        <end position="565"/>
    </location>
</feature>
<evidence type="ECO:0000256" key="9">
    <source>
        <dbReference type="ARBA" id="ARBA00023163"/>
    </source>
</evidence>
<reference evidence="14 15" key="1">
    <citation type="journal article" date="2014" name="BMC Genomics">
        <title>Genome sequencing of four Aureobasidium pullulans varieties: biotechnological potential, stress tolerance, and description of new species.</title>
        <authorList>
            <person name="Gostin Ar C."/>
            <person name="Ohm R.A."/>
            <person name="Kogej T."/>
            <person name="Sonjak S."/>
            <person name="Turk M."/>
            <person name="Zajc J."/>
            <person name="Zalar P."/>
            <person name="Grube M."/>
            <person name="Sun H."/>
            <person name="Han J."/>
            <person name="Sharma A."/>
            <person name="Chiniquy J."/>
            <person name="Ngan C.Y."/>
            <person name="Lipzen A."/>
            <person name="Barry K."/>
            <person name="Grigoriev I.V."/>
            <person name="Gunde-Cimerman N."/>
        </authorList>
    </citation>
    <scope>NUCLEOTIDE SEQUENCE [LARGE SCALE GENOMIC DNA]</scope>
    <source>
        <strain evidence="14 15">EXF-2481</strain>
    </source>
</reference>
<dbReference type="InterPro" id="IPR050527">
    <property type="entry name" value="Snail/Krueppel_Znf"/>
</dbReference>
<keyword evidence="15" id="KW-1185">Reference proteome</keyword>
<name>A0A074YRB7_AURSE</name>
<protein>
    <recommendedName>
        <fullName evidence="13">C2H2-type domain-containing protein</fullName>
    </recommendedName>
</protein>
<keyword evidence="9" id="KW-0804">Transcription</keyword>
<evidence type="ECO:0000256" key="6">
    <source>
        <dbReference type="ARBA" id="ARBA00022771"/>
    </source>
</evidence>
<evidence type="ECO:0000313" key="14">
    <source>
        <dbReference type="EMBL" id="KER00309.1"/>
    </source>
</evidence>
<dbReference type="SMART" id="SM00355">
    <property type="entry name" value="ZnF_C2H2"/>
    <property type="match status" value="2"/>
</dbReference>
<feature type="compositionally biased region" description="Low complexity" evidence="12">
    <location>
        <begin position="174"/>
        <end position="190"/>
    </location>
</feature>
<feature type="compositionally biased region" description="Polar residues" evidence="12">
    <location>
        <begin position="139"/>
        <end position="148"/>
    </location>
</feature>
<dbReference type="STRING" id="1043005.A0A074YRB7"/>
<feature type="region of interest" description="Disordered" evidence="12">
    <location>
        <begin position="100"/>
        <end position="303"/>
    </location>
</feature>
<sequence>MSNQGQRDRSASSSHLSPPATADSFQPFSNPYDTQLQQQQFQANNLNHQQFLDPQATLLDFQSSSFDNNSFFGVRTPSLYSPNGSSSNLSGNLSPTSLSATNLSLNGPSPHNLSQHESNAFPGFDFNQHQLDPNLLYGNVQQHSSNPSLVDPNMAATHHNPTPPHLLQPGLRRSSQSPSPHASPSYQQASFNQVNRQRSESLDPASAAYPPPGYRGNDWGAGQAFQSHRRSPSDAYSDISSHSNHASPYLPSADSFDASPMLNPQTDPSLFPDALGLGQFSLSDTQIPPHISPGPSPAVSPRLLPQSQQALPDFNTANGFALQPDMGYQTQQQNFDMYPGVSLSGGEPFPQLSNGGTPNEIGMADTMSPPEINIDFAPPSRVPSFGPPNGTGPEDALSPPERMFLDRSRNRMRAKSDTFVGSRPVPPSVAGRGRSPSLQPGTNSLSPFDARHSGSRSPSPSSISSTSGLSRRSSTSSVPQRDYILDLANPERAASGGNDPKRTQKHPATFQCTLCPKKFTRAYNLRSHLRTHTDERPFVCTVCGKAFARQHDRKRHESLHSGEKKFVCRGQLSNGEQWGCGRRFARADALGRHFRSEAGRVCIKPLLDEEAAERQKQWAEEHAQRQMQSDQGFVAPPPMMNQPHLHPILPAALLQMYPDLANLDWGAVGAPAIPEEPEVFSGRSSFDAGSGNEWGDISENEMGAYGQQTPNMNMGLANNGWLSDMER</sequence>
<feature type="compositionally biased region" description="Polar residues" evidence="12">
    <location>
        <begin position="23"/>
        <end position="34"/>
    </location>
</feature>
<evidence type="ECO:0000256" key="1">
    <source>
        <dbReference type="ARBA" id="ARBA00004123"/>
    </source>
</evidence>
<organism evidence="14 15">
    <name type="scientific">Aureobasidium subglaciale (strain EXF-2481)</name>
    <name type="common">Aureobasidium pullulans var. subglaciale</name>
    <dbReference type="NCBI Taxonomy" id="1043005"/>
    <lineage>
        <taxon>Eukaryota</taxon>
        <taxon>Fungi</taxon>
        <taxon>Dikarya</taxon>
        <taxon>Ascomycota</taxon>
        <taxon>Pezizomycotina</taxon>
        <taxon>Dothideomycetes</taxon>
        <taxon>Dothideomycetidae</taxon>
        <taxon>Dothideales</taxon>
        <taxon>Saccotheciaceae</taxon>
        <taxon>Aureobasidium</taxon>
    </lineage>
</organism>
<dbReference type="GO" id="GO:0005737">
    <property type="term" value="C:cytoplasm"/>
    <property type="evidence" value="ECO:0007669"/>
    <property type="project" value="UniProtKB-SubCell"/>
</dbReference>
<evidence type="ECO:0000256" key="12">
    <source>
        <dbReference type="SAM" id="MobiDB-lite"/>
    </source>
</evidence>
<dbReference type="GO" id="GO:0005634">
    <property type="term" value="C:nucleus"/>
    <property type="evidence" value="ECO:0007669"/>
    <property type="project" value="UniProtKB-SubCell"/>
</dbReference>
<dbReference type="GO" id="GO:0000978">
    <property type="term" value="F:RNA polymerase II cis-regulatory region sequence-specific DNA binding"/>
    <property type="evidence" value="ECO:0007669"/>
    <property type="project" value="TreeGrafter"/>
</dbReference>
<dbReference type="AlphaFoldDB" id="A0A074YRB7"/>
<dbReference type="Gene3D" id="3.30.160.60">
    <property type="entry name" value="Classic Zinc Finger"/>
    <property type="match status" value="3"/>
</dbReference>
<dbReference type="FunFam" id="3.30.160.60:FF:000239">
    <property type="entry name" value="C2H2 type zinc finger protein"/>
    <property type="match status" value="1"/>
</dbReference>
<comment type="subcellular location">
    <subcellularLocation>
        <location evidence="2">Cytoplasm</location>
    </subcellularLocation>
    <subcellularLocation>
        <location evidence="1">Nucleus</location>
    </subcellularLocation>
</comment>
<dbReference type="GO" id="GO:0045944">
    <property type="term" value="P:positive regulation of transcription by RNA polymerase II"/>
    <property type="evidence" value="ECO:0007669"/>
    <property type="project" value="UniProtKB-ARBA"/>
</dbReference>
<dbReference type="SUPFAM" id="SSF57667">
    <property type="entry name" value="beta-beta-alpha zinc fingers"/>
    <property type="match status" value="1"/>
</dbReference>
<proteinExistence type="predicted"/>
<dbReference type="Proteomes" id="UP000030641">
    <property type="component" value="Unassembled WGS sequence"/>
</dbReference>
<feature type="compositionally biased region" description="Polar residues" evidence="12">
    <location>
        <begin position="100"/>
        <end position="118"/>
    </location>
</feature>
<feature type="compositionally biased region" description="Polar residues" evidence="12">
    <location>
        <begin position="436"/>
        <end position="446"/>
    </location>
</feature>
<keyword evidence="6 11" id="KW-0863">Zinc-finger</keyword>
<dbReference type="EMBL" id="KL584749">
    <property type="protein sequence ID" value="KER00309.1"/>
    <property type="molecule type" value="Genomic_DNA"/>
</dbReference>
<keyword evidence="5" id="KW-0677">Repeat</keyword>
<dbReference type="RefSeq" id="XP_013348807.1">
    <property type="nucleotide sequence ID" value="XM_013493353.1"/>
</dbReference>
<evidence type="ECO:0000256" key="5">
    <source>
        <dbReference type="ARBA" id="ARBA00022737"/>
    </source>
</evidence>
<dbReference type="InterPro" id="IPR013087">
    <property type="entry name" value="Znf_C2H2_type"/>
</dbReference>
<dbReference type="OMA" id="SFQGHRR"/>
<dbReference type="GO" id="GO:0008270">
    <property type="term" value="F:zinc ion binding"/>
    <property type="evidence" value="ECO:0007669"/>
    <property type="project" value="UniProtKB-KW"/>
</dbReference>
<feature type="compositionally biased region" description="Low complexity" evidence="12">
    <location>
        <begin position="455"/>
        <end position="477"/>
    </location>
</feature>
<dbReference type="OrthoDB" id="8117402at2759"/>
<dbReference type="FunFam" id="3.30.160.60:FF:000181">
    <property type="entry name" value="C2H2 type zinc finger protein"/>
    <property type="match status" value="1"/>
</dbReference>
<evidence type="ECO:0000256" key="3">
    <source>
        <dbReference type="ARBA" id="ARBA00022490"/>
    </source>
</evidence>
<dbReference type="PANTHER" id="PTHR24388:SF54">
    <property type="entry name" value="PROTEIN ESCARGOT"/>
    <property type="match status" value="1"/>
</dbReference>
<gene>
    <name evidence="14" type="ORF">AUEXF2481DRAFT_24650</name>
</gene>
<evidence type="ECO:0000256" key="11">
    <source>
        <dbReference type="PROSITE-ProRule" id="PRU00042"/>
    </source>
</evidence>
<dbReference type="PROSITE" id="PS00028">
    <property type="entry name" value="ZINC_FINGER_C2H2_1"/>
    <property type="match status" value="2"/>
</dbReference>
<keyword evidence="7" id="KW-0862">Zinc</keyword>
<dbReference type="InParanoid" id="A0A074YRB7"/>
<keyword evidence="4" id="KW-0479">Metal-binding</keyword>